<accession>A0A5C3E9L5</accession>
<feature type="chain" id="PRO_5023071643" evidence="1">
    <location>
        <begin position="29"/>
        <end position="180"/>
    </location>
</feature>
<dbReference type="EMBL" id="OOIN01000017">
    <property type="protein sequence ID" value="SPO27292.1"/>
    <property type="molecule type" value="Genomic_DNA"/>
</dbReference>
<gene>
    <name evidence="2" type="ORF">UTRI_10409</name>
</gene>
<evidence type="ECO:0000313" key="3">
    <source>
        <dbReference type="Proteomes" id="UP000324022"/>
    </source>
</evidence>
<feature type="signal peptide" evidence="1">
    <location>
        <begin position="1"/>
        <end position="28"/>
    </location>
</feature>
<name>A0A5C3E9L5_9BASI</name>
<dbReference type="AlphaFoldDB" id="A0A5C3E9L5"/>
<sequence>MRCITIPLLPFLLLCSLLGIILFTGALPARHPSDLIGHSSSKHKRQFEEELLQGAEDSIELLDAPRVHDSSEKIHEGTSQHNITVQSIMDAIRQRQRRQRLNQISLQQDGYSYSRQNAYSGYNRYSQEFGPSAYKQETVYSGRSIQSGYGGTYRQDTVSSDYSRHSGYGGYWGYQRESYK</sequence>
<dbReference type="OrthoDB" id="2556705at2759"/>
<keyword evidence="3" id="KW-1185">Reference proteome</keyword>
<dbReference type="Proteomes" id="UP000324022">
    <property type="component" value="Unassembled WGS sequence"/>
</dbReference>
<organism evidence="2 3">
    <name type="scientific">Ustilago trichophora</name>
    <dbReference type="NCBI Taxonomy" id="86804"/>
    <lineage>
        <taxon>Eukaryota</taxon>
        <taxon>Fungi</taxon>
        <taxon>Dikarya</taxon>
        <taxon>Basidiomycota</taxon>
        <taxon>Ustilaginomycotina</taxon>
        <taxon>Ustilaginomycetes</taxon>
        <taxon>Ustilaginales</taxon>
        <taxon>Ustilaginaceae</taxon>
        <taxon>Ustilago</taxon>
    </lineage>
</organism>
<evidence type="ECO:0000313" key="2">
    <source>
        <dbReference type="EMBL" id="SPO27292.1"/>
    </source>
</evidence>
<evidence type="ECO:0000256" key="1">
    <source>
        <dbReference type="SAM" id="SignalP"/>
    </source>
</evidence>
<keyword evidence="1" id="KW-0732">Signal</keyword>
<reference evidence="2 3" key="1">
    <citation type="submission" date="2018-03" db="EMBL/GenBank/DDBJ databases">
        <authorList>
            <person name="Guldener U."/>
        </authorList>
    </citation>
    <scope>NUCLEOTIDE SEQUENCE [LARGE SCALE GENOMIC DNA]</scope>
    <source>
        <strain evidence="2 3">NBRC100155</strain>
    </source>
</reference>
<proteinExistence type="predicted"/>
<protein>
    <submittedName>
        <fullName evidence="2">Uncharacterized protein</fullName>
    </submittedName>
</protein>